<name>A0A9D2EDH6_9MICO</name>
<dbReference type="Gene3D" id="3.20.20.140">
    <property type="entry name" value="Metal-dependent hydrolases"/>
    <property type="match status" value="1"/>
</dbReference>
<feature type="domain" description="Amidohydrolase-related" evidence="2">
    <location>
        <begin position="18"/>
        <end position="242"/>
    </location>
</feature>
<dbReference type="Proteomes" id="UP000824037">
    <property type="component" value="Unassembled WGS sequence"/>
</dbReference>
<evidence type="ECO:0000313" key="4">
    <source>
        <dbReference type="Proteomes" id="UP000824037"/>
    </source>
</evidence>
<proteinExistence type="predicted"/>
<dbReference type="Pfam" id="PF04909">
    <property type="entry name" value="Amidohydro_2"/>
    <property type="match status" value="1"/>
</dbReference>
<dbReference type="PANTHER" id="PTHR21240:SF28">
    <property type="entry name" value="ISO-OROTATE DECARBOXYLASE (EUROFUNG)"/>
    <property type="match status" value="1"/>
</dbReference>
<dbReference type="InterPro" id="IPR032466">
    <property type="entry name" value="Metal_Hydrolase"/>
</dbReference>
<protein>
    <submittedName>
        <fullName evidence="3">Amidohydrolase family protein</fullName>
    </submittedName>
</protein>
<dbReference type="GO" id="GO:0016831">
    <property type="term" value="F:carboxy-lyase activity"/>
    <property type="evidence" value="ECO:0007669"/>
    <property type="project" value="InterPro"/>
</dbReference>
<organism evidence="3 4">
    <name type="scientific">Candidatus Ruania gallistercoris</name>
    <dbReference type="NCBI Taxonomy" id="2838746"/>
    <lineage>
        <taxon>Bacteria</taxon>
        <taxon>Bacillati</taxon>
        <taxon>Actinomycetota</taxon>
        <taxon>Actinomycetes</taxon>
        <taxon>Micrococcales</taxon>
        <taxon>Ruaniaceae</taxon>
        <taxon>Ruania</taxon>
    </lineage>
</organism>
<dbReference type="CDD" id="cd01292">
    <property type="entry name" value="metallo-dependent_hydrolases"/>
    <property type="match status" value="1"/>
</dbReference>
<dbReference type="AlphaFoldDB" id="A0A9D2EDH6"/>
<dbReference type="GO" id="GO:0019748">
    <property type="term" value="P:secondary metabolic process"/>
    <property type="evidence" value="ECO:0007669"/>
    <property type="project" value="TreeGrafter"/>
</dbReference>
<dbReference type="InterPro" id="IPR006680">
    <property type="entry name" value="Amidohydro-rel"/>
</dbReference>
<dbReference type="GO" id="GO:0005737">
    <property type="term" value="C:cytoplasm"/>
    <property type="evidence" value="ECO:0007669"/>
    <property type="project" value="TreeGrafter"/>
</dbReference>
<sequence>MIIDAHAHLQGSQLHPQVIEECAAHGVDTIMVSSIAGYRHYPSLEQVQASNADLYAVHRDHPDFVACYCYVNPRHGSAALTDLRRNVEDRGMVGIKLWVATTADDPLVYPVVEQAIEYRIPILMHAWRKSAGQLPYESNAQNIARIGARYPEARIIMAHLGGQVESAMNTIAPYPNIRTDTSGTPINAGAVRIAVDRLGADRVVFGSDLHGVCMGHSIGKVVAAGLRPQENEQVMGATMARLLAEVRR</sequence>
<evidence type="ECO:0000259" key="2">
    <source>
        <dbReference type="Pfam" id="PF04909"/>
    </source>
</evidence>
<gene>
    <name evidence="3" type="ORF">H9815_06655</name>
</gene>
<dbReference type="PANTHER" id="PTHR21240">
    <property type="entry name" value="2-AMINO-3-CARBOXYLMUCONATE-6-SEMIALDEHYDE DECARBOXYLASE"/>
    <property type="match status" value="1"/>
</dbReference>
<dbReference type="InterPro" id="IPR032465">
    <property type="entry name" value="ACMSD"/>
</dbReference>
<dbReference type="EMBL" id="DXBY01000111">
    <property type="protein sequence ID" value="HIZ35440.1"/>
    <property type="molecule type" value="Genomic_DNA"/>
</dbReference>
<dbReference type="SUPFAM" id="SSF51556">
    <property type="entry name" value="Metallo-dependent hydrolases"/>
    <property type="match status" value="1"/>
</dbReference>
<keyword evidence="1" id="KW-0456">Lyase</keyword>
<reference evidence="3" key="1">
    <citation type="journal article" date="2021" name="PeerJ">
        <title>Extensive microbial diversity within the chicken gut microbiome revealed by metagenomics and culture.</title>
        <authorList>
            <person name="Gilroy R."/>
            <person name="Ravi A."/>
            <person name="Getino M."/>
            <person name="Pursley I."/>
            <person name="Horton D.L."/>
            <person name="Alikhan N.F."/>
            <person name="Baker D."/>
            <person name="Gharbi K."/>
            <person name="Hall N."/>
            <person name="Watson M."/>
            <person name="Adriaenssens E.M."/>
            <person name="Foster-Nyarko E."/>
            <person name="Jarju S."/>
            <person name="Secka A."/>
            <person name="Antonio M."/>
            <person name="Oren A."/>
            <person name="Chaudhuri R.R."/>
            <person name="La Ragione R."/>
            <person name="Hildebrand F."/>
            <person name="Pallen M.J."/>
        </authorList>
    </citation>
    <scope>NUCLEOTIDE SEQUENCE</scope>
    <source>
        <strain evidence="3">ChiGjej4B4-7305</strain>
    </source>
</reference>
<accession>A0A9D2EDH6</accession>
<evidence type="ECO:0000256" key="1">
    <source>
        <dbReference type="ARBA" id="ARBA00023239"/>
    </source>
</evidence>
<evidence type="ECO:0000313" key="3">
    <source>
        <dbReference type="EMBL" id="HIZ35440.1"/>
    </source>
</evidence>
<dbReference type="GO" id="GO:0016787">
    <property type="term" value="F:hydrolase activity"/>
    <property type="evidence" value="ECO:0007669"/>
    <property type="project" value="InterPro"/>
</dbReference>
<reference evidence="3" key="2">
    <citation type="submission" date="2021-04" db="EMBL/GenBank/DDBJ databases">
        <authorList>
            <person name="Gilroy R."/>
        </authorList>
    </citation>
    <scope>NUCLEOTIDE SEQUENCE</scope>
    <source>
        <strain evidence="3">ChiGjej4B4-7305</strain>
    </source>
</reference>
<comment type="caution">
    <text evidence="3">The sequence shown here is derived from an EMBL/GenBank/DDBJ whole genome shotgun (WGS) entry which is preliminary data.</text>
</comment>